<gene>
    <name evidence="2" type="ORF">AT727_10470</name>
</gene>
<dbReference type="InterPro" id="IPR008964">
    <property type="entry name" value="Invasin/intimin_cell_adhesion"/>
</dbReference>
<reference evidence="2 3" key="1">
    <citation type="submission" date="2015-12" db="EMBL/GenBank/DDBJ databases">
        <title>Draft Genome Sequence of Desulfitobacterium hafniense Strain DH, a Sulfate-reducing Bacterium Isolated from Paddy Soils.</title>
        <authorList>
            <person name="Bao P."/>
            <person name="Zhang X."/>
            <person name="Li G."/>
        </authorList>
    </citation>
    <scope>NUCLEOTIDE SEQUENCE [LARGE SCALE GENOMIC DNA]</scope>
    <source>
        <strain evidence="2 3">DH</strain>
    </source>
</reference>
<organism evidence="2 3">
    <name type="scientific">Desulfitobacterium hafniense</name>
    <name type="common">Desulfitobacterium frappieri</name>
    <dbReference type="NCBI Taxonomy" id="49338"/>
    <lineage>
        <taxon>Bacteria</taxon>
        <taxon>Bacillati</taxon>
        <taxon>Bacillota</taxon>
        <taxon>Clostridia</taxon>
        <taxon>Eubacteriales</taxon>
        <taxon>Desulfitobacteriaceae</taxon>
        <taxon>Desulfitobacterium</taxon>
    </lineage>
</organism>
<dbReference type="SMART" id="SM00635">
    <property type="entry name" value="BID_2"/>
    <property type="match status" value="2"/>
</dbReference>
<accession>A0A0W1JDS1</accession>
<feature type="domain" description="BIG2" evidence="1">
    <location>
        <begin position="160"/>
        <end position="241"/>
    </location>
</feature>
<comment type="caution">
    <text evidence="2">The sequence shown here is derived from an EMBL/GenBank/DDBJ whole genome shotgun (WGS) entry which is preliminary data.</text>
</comment>
<dbReference type="AlphaFoldDB" id="A0A0W1JDS1"/>
<dbReference type="OrthoDB" id="6192638at2"/>
<evidence type="ECO:0000313" key="3">
    <source>
        <dbReference type="Proteomes" id="UP000054623"/>
    </source>
</evidence>
<dbReference type="Pfam" id="PF02368">
    <property type="entry name" value="Big_2"/>
    <property type="match status" value="1"/>
</dbReference>
<sequence length="350" mass="38422">MHRYLNPVRIVVLIIVSSLILSGCYKPYDPDDDYCDPTPSRTFIIDDEPYKKKSEYVISDKEVNKSYTAYVTIVNNGENKKEDTAKDVKLFLVDETRKIIIEVGTKDIQSSGYTTFPKLSYSEHARVHLVVEGYIKKNKNQYDYVKVKSNSFNIGNPTSSIESLSVTPMSKTIKVGESVTYKATAKYKDCLPTVDVTNQVNWYSTDPSKATMNGNKAAGVGVGTTKIIASFQDKTVEATLIVTAPDSFDQIYITPTIAEVLVGQGKPFYAYGKYGHNQEVNITNEVTWSSSNSSTATIESNGVATGKAAGTTTITATFKGKSASASLTVKAPPSSIPGDERLIWEKEIVE</sequence>
<dbReference type="Proteomes" id="UP000054623">
    <property type="component" value="Unassembled WGS sequence"/>
</dbReference>
<evidence type="ECO:0000313" key="2">
    <source>
        <dbReference type="EMBL" id="KTE89764.1"/>
    </source>
</evidence>
<evidence type="ECO:0000259" key="1">
    <source>
        <dbReference type="SMART" id="SM00635"/>
    </source>
</evidence>
<protein>
    <recommendedName>
        <fullName evidence="1">BIG2 domain-containing protein</fullName>
    </recommendedName>
</protein>
<dbReference type="SUPFAM" id="SSF49373">
    <property type="entry name" value="Invasin/intimin cell-adhesion fragments"/>
    <property type="match status" value="2"/>
</dbReference>
<name>A0A0W1JDS1_DESHA</name>
<dbReference type="RefSeq" id="WP_011460310.1">
    <property type="nucleotide sequence ID" value="NZ_LOCK01000061.1"/>
</dbReference>
<dbReference type="EMBL" id="LOCK01000061">
    <property type="protein sequence ID" value="KTE89764.1"/>
    <property type="molecule type" value="Genomic_DNA"/>
</dbReference>
<dbReference type="InterPro" id="IPR003343">
    <property type="entry name" value="Big_2"/>
</dbReference>
<dbReference type="PROSITE" id="PS51257">
    <property type="entry name" value="PROKAR_LIPOPROTEIN"/>
    <property type="match status" value="1"/>
</dbReference>
<feature type="domain" description="BIG2" evidence="1">
    <location>
        <begin position="247"/>
        <end position="328"/>
    </location>
</feature>
<dbReference type="Gene3D" id="2.60.40.1080">
    <property type="match status" value="2"/>
</dbReference>
<proteinExistence type="predicted"/>